<dbReference type="EMBL" id="JAOYOD010000001">
    <property type="protein sequence ID" value="MCV9388221.1"/>
    <property type="molecule type" value="Genomic_DNA"/>
</dbReference>
<protein>
    <recommendedName>
        <fullName evidence="3">DUF4369 domain-containing protein</fullName>
    </recommendedName>
</protein>
<proteinExistence type="predicted"/>
<evidence type="ECO:0008006" key="3">
    <source>
        <dbReference type="Google" id="ProtNLM"/>
    </source>
</evidence>
<dbReference type="Proteomes" id="UP001300692">
    <property type="component" value="Unassembled WGS sequence"/>
</dbReference>
<name>A0ABT3CWY8_9BACT</name>
<evidence type="ECO:0000313" key="2">
    <source>
        <dbReference type="Proteomes" id="UP001300692"/>
    </source>
</evidence>
<accession>A0ABT3CWY8</accession>
<sequence length="253" mass="29140">MRIIAIIILSLSFSFHISAQKKSYLVTTQLDTLQGKLSIQLGGQYQVDRVRIKMGKEKKYFDAFEIRVIQDKNQKYYPIKFNGRYQFVQVEKEGSFLSLYRYIDQSTNNSQYAGKLLVSKDGQQHIVSNIGFKKKLAEFLVECEEVQNEVENGDYGRNDLYKIMDEYNACIESKSSRELEKLANVQEASQIEALIETVEGMDREDKDELIEMLTDVKGKLKDGEKIPGYLQSAIKEKLAGEEALLKLFEEIVE</sequence>
<keyword evidence="2" id="KW-1185">Reference proteome</keyword>
<reference evidence="1 2" key="1">
    <citation type="submission" date="2022-10" db="EMBL/GenBank/DDBJ databases">
        <title>Comparative genomics and taxonomic characterization of three novel marine species of genus Reichenbachiella exhibiting antioxidant and polysaccharide degradation activities.</title>
        <authorList>
            <person name="Muhammad N."/>
            <person name="Lee Y.-J."/>
            <person name="Ko J."/>
            <person name="Kim S.-G."/>
        </authorList>
    </citation>
    <scope>NUCLEOTIDE SEQUENCE [LARGE SCALE GENOMIC DNA]</scope>
    <source>
        <strain evidence="1 2">ABR2-5</strain>
    </source>
</reference>
<gene>
    <name evidence="1" type="ORF">N7U62_16180</name>
</gene>
<dbReference type="RefSeq" id="WP_264139057.1">
    <property type="nucleotide sequence ID" value="NZ_JAOYOD010000001.1"/>
</dbReference>
<organism evidence="1 2">
    <name type="scientific">Reichenbachiella ulvae</name>
    <dbReference type="NCBI Taxonomy" id="2980104"/>
    <lineage>
        <taxon>Bacteria</taxon>
        <taxon>Pseudomonadati</taxon>
        <taxon>Bacteroidota</taxon>
        <taxon>Cytophagia</taxon>
        <taxon>Cytophagales</taxon>
        <taxon>Reichenbachiellaceae</taxon>
        <taxon>Reichenbachiella</taxon>
    </lineage>
</organism>
<comment type="caution">
    <text evidence="1">The sequence shown here is derived from an EMBL/GenBank/DDBJ whole genome shotgun (WGS) entry which is preliminary data.</text>
</comment>
<evidence type="ECO:0000313" key="1">
    <source>
        <dbReference type="EMBL" id="MCV9388221.1"/>
    </source>
</evidence>